<dbReference type="Proteomes" id="UP000054477">
    <property type="component" value="Unassembled WGS sequence"/>
</dbReference>
<evidence type="ECO:0000313" key="1">
    <source>
        <dbReference type="EMBL" id="KIK01818.1"/>
    </source>
</evidence>
<reference evidence="1 2" key="1">
    <citation type="submission" date="2014-04" db="EMBL/GenBank/DDBJ databases">
        <authorList>
            <consortium name="DOE Joint Genome Institute"/>
            <person name="Kuo A."/>
            <person name="Kohler A."/>
            <person name="Nagy L.G."/>
            <person name="Floudas D."/>
            <person name="Copeland A."/>
            <person name="Barry K.W."/>
            <person name="Cichocki N."/>
            <person name="Veneault-Fourrey C."/>
            <person name="LaButti K."/>
            <person name="Lindquist E.A."/>
            <person name="Lipzen A."/>
            <person name="Lundell T."/>
            <person name="Morin E."/>
            <person name="Murat C."/>
            <person name="Sun H."/>
            <person name="Tunlid A."/>
            <person name="Henrissat B."/>
            <person name="Grigoriev I.V."/>
            <person name="Hibbett D.S."/>
            <person name="Martin F."/>
            <person name="Nordberg H.P."/>
            <person name="Cantor M.N."/>
            <person name="Hua S.X."/>
        </authorList>
    </citation>
    <scope>NUCLEOTIDE SEQUENCE [LARGE SCALE GENOMIC DNA]</scope>
    <source>
        <strain evidence="1 2">LaAM-08-1</strain>
    </source>
</reference>
<dbReference type="HOGENOM" id="CLU_2886169_0_0_1"/>
<accession>A0A0C9Y160</accession>
<name>A0A0C9Y160_9AGAR</name>
<organism evidence="1 2">
    <name type="scientific">Laccaria amethystina LaAM-08-1</name>
    <dbReference type="NCBI Taxonomy" id="1095629"/>
    <lineage>
        <taxon>Eukaryota</taxon>
        <taxon>Fungi</taxon>
        <taxon>Dikarya</taxon>
        <taxon>Basidiomycota</taxon>
        <taxon>Agaricomycotina</taxon>
        <taxon>Agaricomycetes</taxon>
        <taxon>Agaricomycetidae</taxon>
        <taxon>Agaricales</taxon>
        <taxon>Agaricineae</taxon>
        <taxon>Hydnangiaceae</taxon>
        <taxon>Laccaria</taxon>
    </lineage>
</organism>
<reference evidence="2" key="2">
    <citation type="submission" date="2015-01" db="EMBL/GenBank/DDBJ databases">
        <title>Evolutionary Origins and Diversification of the Mycorrhizal Mutualists.</title>
        <authorList>
            <consortium name="DOE Joint Genome Institute"/>
            <consortium name="Mycorrhizal Genomics Consortium"/>
            <person name="Kohler A."/>
            <person name="Kuo A."/>
            <person name="Nagy L.G."/>
            <person name="Floudas D."/>
            <person name="Copeland A."/>
            <person name="Barry K.W."/>
            <person name="Cichocki N."/>
            <person name="Veneault-Fourrey C."/>
            <person name="LaButti K."/>
            <person name="Lindquist E.A."/>
            <person name="Lipzen A."/>
            <person name="Lundell T."/>
            <person name="Morin E."/>
            <person name="Murat C."/>
            <person name="Riley R."/>
            <person name="Ohm R."/>
            <person name="Sun H."/>
            <person name="Tunlid A."/>
            <person name="Henrissat B."/>
            <person name="Grigoriev I.V."/>
            <person name="Hibbett D.S."/>
            <person name="Martin F."/>
        </authorList>
    </citation>
    <scope>NUCLEOTIDE SEQUENCE [LARGE SCALE GENOMIC DNA]</scope>
    <source>
        <strain evidence="2">LaAM-08-1</strain>
    </source>
</reference>
<evidence type="ECO:0000313" key="2">
    <source>
        <dbReference type="Proteomes" id="UP000054477"/>
    </source>
</evidence>
<sequence length="63" mass="6560">MPSLSSLRNRFSVLSGDGYSSDDEAAIGVALSMHTPGRAATTPTEVTMHIPSAQVMRSLPCPG</sequence>
<dbReference type="EMBL" id="KN838601">
    <property type="protein sequence ID" value="KIK01818.1"/>
    <property type="molecule type" value="Genomic_DNA"/>
</dbReference>
<protein>
    <submittedName>
        <fullName evidence="1">Uncharacterized protein</fullName>
    </submittedName>
</protein>
<proteinExistence type="predicted"/>
<keyword evidence="2" id="KW-1185">Reference proteome</keyword>
<gene>
    <name evidence="1" type="ORF">K443DRAFT_6610</name>
</gene>
<dbReference type="AlphaFoldDB" id="A0A0C9Y160"/>